<proteinExistence type="predicted"/>
<sequence length="1049" mass="119901">MASSSWDKWRDDLRDIDFWFNRYHEEDDAGLKFTINPWRYWNVGAGPMASFRLARSGRVEGICESFGPFKSVIMVDLKPTPTVDEAQGTSFMSIKYQLAVAAAEELGLLDQEYNRLKEEHDELQFYTYGCSGTSASYVLENRVRYTIVPQIGKKLSTEKYLLVVNNLQWPIVPDSFMKDCGFPPPLWTDSKWFISTTSEDVCNKSKLENDWVIPYPTDRDVVALTLSALRESAQHILNMTHQESKEYWHHIALNCFHFAMVIFAKHSQMAAVTSDELIHHWATQGILPRMTSSEEEKETNICSSKCAYMYRVGRVILEAFEKYSLLQLPFSPANEAHEATNTAAQFLAYHALIAEGMTVGELADHKKKWIAFLDDHGCHVSREWLGPGETRGATALILRGCSDQSVILCKLGHILPKLIFLHCLDLSYTQLKTLPSSIECLINLRLLSLRGCHDLKTLSSSPTTSATDSSTNTTSYSPLSTLYKLEILDMNGVPFSHITQNVANQKSNLIYLNMSYSEISTFPPNVFRDMSNLEVLILASCSNLLQLPPSMALLSSLVTLEVTGTQIKCFPPKIFEEMQKLQSLKLIDNKKLISLTRPISRFQGIKLEGHPNLISFVLIGAPHVRCLSLRGCRKLESVEIKNLGALEELDLSGTTIKELPADIPNMPHLRRLLLLGVPSLRRFPWHRLERLPGVFFLDNCSEGNGNHSNQVSQVCVTDARFFYSFHRNALNLVRHGKFFQSFYIRVAPCITNSMQLQLQDEEIMLANKLDELLQKQLTYVDVYSRYFAEKIAIAPQIRVPLHRTKRHVDITGGQQSHNGLAYLLHITKSISVTYDTSIKSFSNLSGFDELEECELQWCHKIDTVFHNFMENLRNVHVSNLKSLVRFCSPYCFVEFSSLEHLHLENCPRLEILMTYGASALPCLKTLDIMFCYNLKKLFYSYEDQDRAYELPSLQRIRLQELPLLKHFDDNDAIITAPAWEELHIRGCWSLQRLPHLQGRQPETVKVNCEKSWWGKLQWGPLPHHNNYEPKLSPEFASFDESADMSSYLR</sequence>
<evidence type="ECO:0000256" key="2">
    <source>
        <dbReference type="ARBA" id="ARBA00022737"/>
    </source>
</evidence>
<dbReference type="PANTHER" id="PTHR45752">
    <property type="entry name" value="LEUCINE-RICH REPEAT-CONTAINING"/>
    <property type="match status" value="1"/>
</dbReference>
<dbReference type="Pfam" id="PF23247">
    <property type="entry name" value="LRR_RPS2"/>
    <property type="match status" value="1"/>
</dbReference>
<accession>A0A9R0QJN5</accession>
<evidence type="ECO:0000313" key="5">
    <source>
        <dbReference type="Proteomes" id="UP000324705"/>
    </source>
</evidence>
<dbReference type="AlphaFoldDB" id="A0A9R0QJN5"/>
<evidence type="ECO:0000256" key="1">
    <source>
        <dbReference type="ARBA" id="ARBA00022614"/>
    </source>
</evidence>
<reference evidence="4 5" key="1">
    <citation type="submission" date="2017-09" db="EMBL/GenBank/DDBJ databases">
        <authorList>
            <consortium name="International Durum Wheat Genome Sequencing Consortium (IDWGSC)"/>
            <person name="Milanesi L."/>
        </authorList>
    </citation>
    <scope>NUCLEOTIDE SEQUENCE [LARGE SCALE GENOMIC DNA]</scope>
    <source>
        <strain evidence="5">cv. Svevo</strain>
    </source>
</reference>
<dbReference type="InterPro" id="IPR057135">
    <property type="entry name" value="At4g27190-like_LRR"/>
</dbReference>
<dbReference type="Gramene" id="TRITD1Bv1G005300.1">
    <property type="protein sequence ID" value="TRITD1Bv1G005300.1"/>
    <property type="gene ID" value="TRITD1Bv1G005300"/>
</dbReference>
<dbReference type="Gene3D" id="3.80.10.10">
    <property type="entry name" value="Ribonuclease Inhibitor"/>
    <property type="match status" value="4"/>
</dbReference>
<dbReference type="OMA" id="HQESKEY"/>
<protein>
    <recommendedName>
        <fullName evidence="3">Disease resistance protein At4g27190-like leucine-rich repeats domain-containing protein</fullName>
    </recommendedName>
</protein>
<evidence type="ECO:0000313" key="4">
    <source>
        <dbReference type="EMBL" id="VAH12427.1"/>
    </source>
</evidence>
<dbReference type="InterPro" id="IPR032675">
    <property type="entry name" value="LRR_dom_sf"/>
</dbReference>
<keyword evidence="1" id="KW-0433">Leucine-rich repeat</keyword>
<dbReference type="InterPro" id="IPR003591">
    <property type="entry name" value="Leu-rich_rpt_typical-subtyp"/>
</dbReference>
<dbReference type="EMBL" id="LT934112">
    <property type="protein sequence ID" value="VAH12427.1"/>
    <property type="molecule type" value="Genomic_DNA"/>
</dbReference>
<organism evidence="4 5">
    <name type="scientific">Triticum turgidum subsp. durum</name>
    <name type="common">Durum wheat</name>
    <name type="synonym">Triticum durum</name>
    <dbReference type="NCBI Taxonomy" id="4567"/>
    <lineage>
        <taxon>Eukaryota</taxon>
        <taxon>Viridiplantae</taxon>
        <taxon>Streptophyta</taxon>
        <taxon>Embryophyta</taxon>
        <taxon>Tracheophyta</taxon>
        <taxon>Spermatophyta</taxon>
        <taxon>Magnoliopsida</taxon>
        <taxon>Liliopsida</taxon>
        <taxon>Poales</taxon>
        <taxon>Poaceae</taxon>
        <taxon>BOP clade</taxon>
        <taxon>Pooideae</taxon>
        <taxon>Triticodae</taxon>
        <taxon>Triticeae</taxon>
        <taxon>Triticinae</taxon>
        <taxon>Triticum</taxon>
    </lineage>
</organism>
<dbReference type="InterPro" id="IPR001611">
    <property type="entry name" value="Leu-rich_rpt"/>
</dbReference>
<dbReference type="PANTHER" id="PTHR45752:SF136">
    <property type="entry name" value="MBD DOMAIN-CONTAINING PROTEIN"/>
    <property type="match status" value="1"/>
</dbReference>
<dbReference type="SUPFAM" id="SSF52058">
    <property type="entry name" value="L domain-like"/>
    <property type="match status" value="1"/>
</dbReference>
<gene>
    <name evidence="4" type="ORF">TRITD_1Bv1G005300</name>
</gene>
<feature type="domain" description="Disease resistance protein At4g27190-like leucine-rich repeats" evidence="3">
    <location>
        <begin position="894"/>
        <end position="993"/>
    </location>
</feature>
<name>A0A9R0QJN5_TRITD</name>
<dbReference type="Pfam" id="PF13855">
    <property type="entry name" value="LRR_8"/>
    <property type="match status" value="1"/>
</dbReference>
<keyword evidence="5" id="KW-1185">Reference proteome</keyword>
<dbReference type="InterPro" id="IPR050715">
    <property type="entry name" value="LRR-SigEffector_domain"/>
</dbReference>
<dbReference type="Proteomes" id="UP000324705">
    <property type="component" value="Chromosome 1B"/>
</dbReference>
<keyword evidence="2" id="KW-0677">Repeat</keyword>
<dbReference type="SMART" id="SM00369">
    <property type="entry name" value="LRR_TYP"/>
    <property type="match status" value="5"/>
</dbReference>
<evidence type="ECO:0000259" key="3">
    <source>
        <dbReference type="Pfam" id="PF23247"/>
    </source>
</evidence>